<reference evidence="11" key="1">
    <citation type="submission" date="2022-12" db="EMBL/GenBank/DDBJ databases">
        <title>Chromosome-level genome assembly of the bean flower thrips Megalurothrips usitatus.</title>
        <authorList>
            <person name="Ma L."/>
            <person name="Liu Q."/>
            <person name="Li H."/>
            <person name="Cai W."/>
        </authorList>
    </citation>
    <scope>NUCLEOTIDE SEQUENCE</scope>
    <source>
        <strain evidence="11">Cailab_2022a</strain>
    </source>
</reference>
<name>A0AAV7XTN8_9NEOP</name>
<keyword evidence="5 9" id="KW-0653">Protein transport</keyword>
<keyword evidence="7 9" id="KW-0472">Membrane</keyword>
<dbReference type="InterPro" id="IPR016159">
    <property type="entry name" value="Cullin_repeat-like_dom_sf"/>
</dbReference>
<evidence type="ECO:0000256" key="3">
    <source>
        <dbReference type="ARBA" id="ARBA00020983"/>
    </source>
</evidence>
<comment type="subcellular location">
    <subcellularLocation>
        <location evidence="1 9">Golgi apparatus membrane</location>
        <topology evidence="1 9">Peripheral membrane protein</topology>
    </subcellularLocation>
</comment>
<protein>
    <recommendedName>
        <fullName evidence="3 9">Conserved oligomeric Golgi complex subunit 8</fullName>
        <shortName evidence="9">COG complex subunit 8</shortName>
    </recommendedName>
    <alternativeName>
        <fullName evidence="8 9">Component of oligomeric Golgi complex 8</fullName>
    </alternativeName>
</protein>
<dbReference type="GO" id="GO:0006891">
    <property type="term" value="P:intra-Golgi vesicle-mediated transport"/>
    <property type="evidence" value="ECO:0007669"/>
    <property type="project" value="TreeGrafter"/>
</dbReference>
<dbReference type="PIRSF" id="PIRSF015415">
    <property type="entry name" value="COG8"/>
    <property type="match status" value="1"/>
</dbReference>
<evidence type="ECO:0000256" key="5">
    <source>
        <dbReference type="ARBA" id="ARBA00022927"/>
    </source>
</evidence>
<keyword evidence="12" id="KW-1185">Reference proteome</keyword>
<dbReference type="GO" id="GO:0017119">
    <property type="term" value="C:Golgi transport complex"/>
    <property type="evidence" value="ECO:0007669"/>
    <property type="project" value="UniProtKB-UniRule"/>
</dbReference>
<evidence type="ECO:0000256" key="1">
    <source>
        <dbReference type="ARBA" id="ARBA00004395"/>
    </source>
</evidence>
<organism evidence="11 12">
    <name type="scientific">Megalurothrips usitatus</name>
    <name type="common">bean blossom thrips</name>
    <dbReference type="NCBI Taxonomy" id="439358"/>
    <lineage>
        <taxon>Eukaryota</taxon>
        <taxon>Metazoa</taxon>
        <taxon>Ecdysozoa</taxon>
        <taxon>Arthropoda</taxon>
        <taxon>Hexapoda</taxon>
        <taxon>Insecta</taxon>
        <taxon>Pterygota</taxon>
        <taxon>Neoptera</taxon>
        <taxon>Paraneoptera</taxon>
        <taxon>Thysanoptera</taxon>
        <taxon>Terebrantia</taxon>
        <taxon>Thripoidea</taxon>
        <taxon>Thripidae</taxon>
        <taxon>Megalurothrips</taxon>
    </lineage>
</organism>
<dbReference type="SUPFAM" id="SSF74788">
    <property type="entry name" value="Cullin repeat-like"/>
    <property type="match status" value="1"/>
</dbReference>
<evidence type="ECO:0000256" key="2">
    <source>
        <dbReference type="ARBA" id="ARBA00006419"/>
    </source>
</evidence>
<evidence type="ECO:0000256" key="8">
    <source>
        <dbReference type="ARBA" id="ARBA00031347"/>
    </source>
</evidence>
<evidence type="ECO:0000256" key="4">
    <source>
        <dbReference type="ARBA" id="ARBA00022448"/>
    </source>
</evidence>
<gene>
    <name evidence="11" type="ORF">ONE63_008632</name>
</gene>
<evidence type="ECO:0000256" key="6">
    <source>
        <dbReference type="ARBA" id="ARBA00023034"/>
    </source>
</evidence>
<dbReference type="Proteomes" id="UP001075354">
    <property type="component" value="Chromosome 6"/>
</dbReference>
<dbReference type="InterPro" id="IPR007255">
    <property type="entry name" value="COG8"/>
</dbReference>
<keyword evidence="6 9" id="KW-0333">Golgi apparatus</keyword>
<evidence type="ECO:0000313" key="11">
    <source>
        <dbReference type="EMBL" id="KAJ1527092.1"/>
    </source>
</evidence>
<dbReference type="EMBL" id="JAPTSV010000006">
    <property type="protein sequence ID" value="KAJ1527092.1"/>
    <property type="molecule type" value="Genomic_DNA"/>
</dbReference>
<dbReference type="GO" id="GO:0015031">
    <property type="term" value="P:protein transport"/>
    <property type="evidence" value="ECO:0007669"/>
    <property type="project" value="UniProtKB-UniRule"/>
</dbReference>
<dbReference type="Pfam" id="PF04124">
    <property type="entry name" value="Dor1"/>
    <property type="match status" value="1"/>
</dbReference>
<evidence type="ECO:0000256" key="10">
    <source>
        <dbReference type="SAM" id="MobiDB-lite"/>
    </source>
</evidence>
<dbReference type="GO" id="GO:0000139">
    <property type="term" value="C:Golgi membrane"/>
    <property type="evidence" value="ECO:0007669"/>
    <property type="project" value="UniProtKB-SubCell"/>
</dbReference>
<dbReference type="PANTHER" id="PTHR21311:SF0">
    <property type="entry name" value="CONSERVED OLIGOMERIC GOLGI COMPLEX SUBUNIT 8"/>
    <property type="match status" value="1"/>
</dbReference>
<accession>A0AAV7XTN8</accession>
<evidence type="ECO:0000313" key="12">
    <source>
        <dbReference type="Proteomes" id="UP001075354"/>
    </source>
</evidence>
<sequence>MDVDSESIIKIVFPNGIKDEWRNNPDFLQYIARLGSMNLEQLNKEPERLTEDKGAVLSQTQDLAFSNYKTFIRTAECSRDIFEKLNKSEKSLESLLTGLPSLSVTCQEFVRSSSDINVHRRLNSLTLTRNAQLLEILELPQLMDTCIRSGNYEDALELAAYVRRLGKKHNKIPIIANVACEVENAWLSMLQQLLSTLRTDLPLPSVLQIVGYLRRMELFSEAELRLKFLQCRDSWLQALLAAVPKDDASQHLSRTVELSRVHLFSIITQYRAVFGDSEADISHNSSSYNTLFYAWIMEKVMQFLSTLEQDLAQGVGPSLDSVVRQCMYFGQSLSRVGADFRGLLAPIFVKALQQSIEVSIVKATRKFEQDMENFTLPKKVSPIARSFGSMQDSHEEHPPETLLEFRPLADYCNAVLMCFNDIRLCAPVALAAKATSLLQESLCSVARCMLAFYRQEQQALTLPEKEAFTRFCSCMADHLLPFLQRCLHIVFPPTIIATHLGVNVHRLQKEHIMFLDRSSILDPISHLLPVKVELPSLQSLNIEDTPPETSEENTSTNFPNMEASSKRVELEEAISDTTTESATVPEAEVLPPPASTIPENSLSAQEEAS</sequence>
<comment type="subunit">
    <text evidence="9">Component of the conserved oligomeric Golgi complex which is composed of eight different subunits and is required for normal Golgi morphology and localization.</text>
</comment>
<feature type="region of interest" description="Disordered" evidence="10">
    <location>
        <begin position="541"/>
        <end position="609"/>
    </location>
</feature>
<comment type="similarity">
    <text evidence="2 9">Belongs to the COG8 family.</text>
</comment>
<dbReference type="InterPro" id="IPR016632">
    <property type="entry name" value="COG8_Metazoal_Plant"/>
</dbReference>
<evidence type="ECO:0000256" key="9">
    <source>
        <dbReference type="PIRNR" id="PIRNR015415"/>
    </source>
</evidence>
<proteinExistence type="inferred from homology"/>
<evidence type="ECO:0000256" key="7">
    <source>
        <dbReference type="ARBA" id="ARBA00023136"/>
    </source>
</evidence>
<comment type="caution">
    <text evidence="11">The sequence shown here is derived from an EMBL/GenBank/DDBJ whole genome shotgun (WGS) entry which is preliminary data.</text>
</comment>
<dbReference type="AlphaFoldDB" id="A0AAV7XTN8"/>
<dbReference type="PANTHER" id="PTHR21311">
    <property type="entry name" value="CONSERVED OLIGOMERIC GOLGI COMPLEX COMPONENT 8"/>
    <property type="match status" value="1"/>
</dbReference>
<keyword evidence="4 9" id="KW-0813">Transport</keyword>
<feature type="compositionally biased region" description="Polar residues" evidence="10">
    <location>
        <begin position="597"/>
        <end position="609"/>
    </location>
</feature>